<proteinExistence type="predicted"/>
<evidence type="ECO:0000313" key="2">
    <source>
        <dbReference type="EMBL" id="MUI11007.1"/>
    </source>
</evidence>
<dbReference type="AlphaFoldDB" id="A0A6I3X493"/>
<evidence type="ECO:0000313" key="3">
    <source>
        <dbReference type="Proteomes" id="UP000431684"/>
    </source>
</evidence>
<evidence type="ECO:0000256" key="1">
    <source>
        <dbReference type="SAM" id="MobiDB-lite"/>
    </source>
</evidence>
<accession>A0A6I3X493</accession>
<keyword evidence="3" id="KW-1185">Reference proteome</keyword>
<gene>
    <name evidence="2" type="ORF">GJV26_00645</name>
</gene>
<protein>
    <submittedName>
        <fullName evidence="2">Uncharacterized protein</fullName>
    </submittedName>
</protein>
<dbReference type="Proteomes" id="UP000431684">
    <property type="component" value="Unassembled WGS sequence"/>
</dbReference>
<feature type="region of interest" description="Disordered" evidence="1">
    <location>
        <begin position="47"/>
        <end position="67"/>
    </location>
</feature>
<name>A0A6I3X493_9BURK</name>
<dbReference type="EMBL" id="WNWM01000002">
    <property type="protein sequence ID" value="MUI11007.1"/>
    <property type="molecule type" value="Genomic_DNA"/>
</dbReference>
<sequence length="67" mass="7279">MKPTPELISEAKKHPNGWVYVITGNYGPKDAVPPEAIAGAWKVDSTGNIVPDSFQPNPKHTPKEGNR</sequence>
<comment type="caution">
    <text evidence="2">The sequence shown here is derived from an EMBL/GenBank/DDBJ whole genome shotgun (WGS) entry which is preliminary data.</text>
</comment>
<organism evidence="2 3">
    <name type="scientific">Pseudoduganella dura</name>
    <dbReference type="NCBI Taxonomy" id="321982"/>
    <lineage>
        <taxon>Bacteria</taxon>
        <taxon>Pseudomonadati</taxon>
        <taxon>Pseudomonadota</taxon>
        <taxon>Betaproteobacteria</taxon>
        <taxon>Burkholderiales</taxon>
        <taxon>Oxalobacteraceae</taxon>
        <taxon>Telluria group</taxon>
        <taxon>Pseudoduganella</taxon>
    </lineage>
</organism>
<dbReference type="OrthoDB" id="798764at2"/>
<reference evidence="2 3" key="1">
    <citation type="submission" date="2019-11" db="EMBL/GenBank/DDBJ databases">
        <title>Draft Genome Sequences of Six Type Strains of the Genus Massilia.</title>
        <authorList>
            <person name="Miess H."/>
            <person name="Frediansyah A."/>
            <person name="Goeker M."/>
            <person name="Gross H."/>
        </authorList>
    </citation>
    <scope>NUCLEOTIDE SEQUENCE [LARGE SCALE GENOMIC DNA]</scope>
    <source>
        <strain evidence="2 3">DSM 17513</strain>
    </source>
</reference>